<dbReference type="EMBL" id="GBRH01273919">
    <property type="protein sequence ID" value="JAD23976.1"/>
    <property type="molecule type" value="Transcribed_RNA"/>
</dbReference>
<evidence type="ECO:0000256" key="1">
    <source>
        <dbReference type="SAM" id="MobiDB-lite"/>
    </source>
</evidence>
<dbReference type="AlphaFoldDB" id="A0A0A8YD11"/>
<reference evidence="2" key="1">
    <citation type="submission" date="2014-09" db="EMBL/GenBank/DDBJ databases">
        <authorList>
            <person name="Magalhaes I.L.F."/>
            <person name="Oliveira U."/>
            <person name="Santos F.R."/>
            <person name="Vidigal T.H.D.A."/>
            <person name="Brescovit A.D."/>
            <person name="Santos A.J."/>
        </authorList>
    </citation>
    <scope>NUCLEOTIDE SEQUENCE</scope>
    <source>
        <tissue evidence="2">Shoot tissue taken approximately 20 cm above the soil surface</tissue>
    </source>
</reference>
<protein>
    <submittedName>
        <fullName evidence="2">Uncharacterized protein</fullName>
    </submittedName>
</protein>
<name>A0A0A8YD11_ARUDO</name>
<proteinExistence type="predicted"/>
<reference evidence="2" key="2">
    <citation type="journal article" date="2015" name="Data Brief">
        <title>Shoot transcriptome of the giant reed, Arundo donax.</title>
        <authorList>
            <person name="Barrero R.A."/>
            <person name="Guerrero F.D."/>
            <person name="Moolhuijzen P."/>
            <person name="Goolsby J.A."/>
            <person name="Tidwell J."/>
            <person name="Bellgard S.E."/>
            <person name="Bellgard M.I."/>
        </authorList>
    </citation>
    <scope>NUCLEOTIDE SEQUENCE</scope>
    <source>
        <tissue evidence="2">Shoot tissue taken approximately 20 cm above the soil surface</tissue>
    </source>
</reference>
<accession>A0A0A8YD11</accession>
<sequence length="27" mass="3055">MPSSKISPFPPQEPRLDQEFRLASPSL</sequence>
<feature type="region of interest" description="Disordered" evidence="1">
    <location>
        <begin position="1"/>
        <end position="27"/>
    </location>
</feature>
<organism evidence="2">
    <name type="scientific">Arundo donax</name>
    <name type="common">Giant reed</name>
    <name type="synonym">Donax arundinaceus</name>
    <dbReference type="NCBI Taxonomy" id="35708"/>
    <lineage>
        <taxon>Eukaryota</taxon>
        <taxon>Viridiplantae</taxon>
        <taxon>Streptophyta</taxon>
        <taxon>Embryophyta</taxon>
        <taxon>Tracheophyta</taxon>
        <taxon>Spermatophyta</taxon>
        <taxon>Magnoliopsida</taxon>
        <taxon>Liliopsida</taxon>
        <taxon>Poales</taxon>
        <taxon>Poaceae</taxon>
        <taxon>PACMAD clade</taxon>
        <taxon>Arundinoideae</taxon>
        <taxon>Arundineae</taxon>
        <taxon>Arundo</taxon>
    </lineage>
</organism>
<evidence type="ECO:0000313" key="2">
    <source>
        <dbReference type="EMBL" id="JAD23976.1"/>
    </source>
</evidence>